<dbReference type="GO" id="GO:0005829">
    <property type="term" value="C:cytosol"/>
    <property type="evidence" value="ECO:0007669"/>
    <property type="project" value="TreeGrafter"/>
</dbReference>
<gene>
    <name evidence="4" type="ORF">METZ01_LOCUS58197</name>
</gene>
<dbReference type="Gene3D" id="2.40.50.100">
    <property type="match status" value="1"/>
</dbReference>
<dbReference type="NCBIfam" id="NF002270">
    <property type="entry name" value="PRK01202.1"/>
    <property type="match status" value="1"/>
</dbReference>
<keyword evidence="2" id="KW-0450">Lipoyl</keyword>
<dbReference type="InterPro" id="IPR000089">
    <property type="entry name" value="Biotin_lipoyl"/>
</dbReference>
<dbReference type="GO" id="GO:0019464">
    <property type="term" value="P:glycine decarboxylation via glycine cleavage system"/>
    <property type="evidence" value="ECO:0007669"/>
    <property type="project" value="InterPro"/>
</dbReference>
<dbReference type="EMBL" id="UINC01003328">
    <property type="protein sequence ID" value="SVA05343.1"/>
    <property type="molecule type" value="Genomic_DNA"/>
</dbReference>
<evidence type="ECO:0000313" key="4">
    <source>
        <dbReference type="EMBL" id="SVA05343.1"/>
    </source>
</evidence>
<feature type="domain" description="Lipoyl-binding" evidence="3">
    <location>
        <begin position="16"/>
        <end position="98"/>
    </location>
</feature>
<reference evidence="4" key="1">
    <citation type="submission" date="2018-05" db="EMBL/GenBank/DDBJ databases">
        <authorList>
            <person name="Lanie J.A."/>
            <person name="Ng W.-L."/>
            <person name="Kazmierczak K.M."/>
            <person name="Andrzejewski T.M."/>
            <person name="Davidsen T.M."/>
            <person name="Wayne K.J."/>
            <person name="Tettelin H."/>
            <person name="Glass J.I."/>
            <person name="Rusch D."/>
            <person name="Podicherti R."/>
            <person name="Tsui H.-C.T."/>
            <person name="Winkler M.E."/>
        </authorList>
    </citation>
    <scope>NUCLEOTIDE SEQUENCE</scope>
</reference>
<dbReference type="CDD" id="cd06848">
    <property type="entry name" value="GCS_H"/>
    <property type="match status" value="1"/>
</dbReference>
<dbReference type="InterPro" id="IPR003016">
    <property type="entry name" value="2-oxoA_DH_lipoyl-BS"/>
</dbReference>
<evidence type="ECO:0000256" key="2">
    <source>
        <dbReference type="ARBA" id="ARBA00022823"/>
    </source>
</evidence>
<dbReference type="PANTHER" id="PTHR11715">
    <property type="entry name" value="GLYCINE CLEAVAGE SYSTEM H PROTEIN"/>
    <property type="match status" value="1"/>
</dbReference>
<dbReference type="SUPFAM" id="SSF51230">
    <property type="entry name" value="Single hybrid motif"/>
    <property type="match status" value="1"/>
</dbReference>
<sequence length="117" mass="12527">MYAETHEWVRKREDGTFLVGITDHAQAALSDVVYVELPQVGDSFDAGQSFAVAESVKAASDLYAPMAGTVVEVNSQLEEAPELVNESPYELGWIAAFQPSSTPEGLLDAGSYCKAIA</sequence>
<dbReference type="InterPro" id="IPR017453">
    <property type="entry name" value="GCV_H_sub"/>
</dbReference>
<organism evidence="4">
    <name type="scientific">marine metagenome</name>
    <dbReference type="NCBI Taxonomy" id="408172"/>
    <lineage>
        <taxon>unclassified sequences</taxon>
        <taxon>metagenomes</taxon>
        <taxon>ecological metagenomes</taxon>
    </lineage>
</organism>
<dbReference type="GO" id="GO:0005960">
    <property type="term" value="C:glycine cleavage complex"/>
    <property type="evidence" value="ECO:0007669"/>
    <property type="project" value="InterPro"/>
</dbReference>
<comment type="similarity">
    <text evidence="1">Belongs to the GcvH family.</text>
</comment>
<dbReference type="NCBIfam" id="TIGR00527">
    <property type="entry name" value="gcvH"/>
    <property type="match status" value="1"/>
</dbReference>
<dbReference type="InterPro" id="IPR011053">
    <property type="entry name" value="Single_hybrid_motif"/>
</dbReference>
<protein>
    <recommendedName>
        <fullName evidence="3">Lipoyl-binding domain-containing protein</fullName>
    </recommendedName>
</protein>
<dbReference type="InterPro" id="IPR033753">
    <property type="entry name" value="GCV_H/Fam206"/>
</dbReference>
<evidence type="ECO:0000256" key="1">
    <source>
        <dbReference type="ARBA" id="ARBA00009249"/>
    </source>
</evidence>
<dbReference type="GO" id="GO:0009249">
    <property type="term" value="P:protein lipoylation"/>
    <property type="evidence" value="ECO:0007669"/>
    <property type="project" value="TreeGrafter"/>
</dbReference>
<dbReference type="PROSITE" id="PS50968">
    <property type="entry name" value="BIOTINYL_LIPOYL"/>
    <property type="match status" value="1"/>
</dbReference>
<dbReference type="HAMAP" id="MF_00272">
    <property type="entry name" value="GcvH"/>
    <property type="match status" value="1"/>
</dbReference>
<accession>A0A381SVJ0</accession>
<dbReference type="AlphaFoldDB" id="A0A381SVJ0"/>
<dbReference type="PROSITE" id="PS00189">
    <property type="entry name" value="LIPOYL"/>
    <property type="match status" value="1"/>
</dbReference>
<name>A0A381SVJ0_9ZZZZ</name>
<dbReference type="InterPro" id="IPR002930">
    <property type="entry name" value="GCV_H"/>
</dbReference>
<proteinExistence type="inferred from homology"/>
<evidence type="ECO:0000259" key="3">
    <source>
        <dbReference type="PROSITE" id="PS50968"/>
    </source>
</evidence>
<dbReference type="Pfam" id="PF01597">
    <property type="entry name" value="GCV_H"/>
    <property type="match status" value="1"/>
</dbReference>
<dbReference type="PANTHER" id="PTHR11715:SF3">
    <property type="entry name" value="GLYCINE CLEAVAGE SYSTEM H PROTEIN-RELATED"/>
    <property type="match status" value="1"/>
</dbReference>